<feature type="domain" description="PilZ" evidence="1">
    <location>
        <begin position="128"/>
        <end position="240"/>
    </location>
</feature>
<gene>
    <name evidence="2" type="ORF">ACJDUH_09525</name>
</gene>
<dbReference type="EMBL" id="JBJHZY010000001">
    <property type="protein sequence ID" value="MFL0268345.1"/>
    <property type="molecule type" value="Genomic_DNA"/>
</dbReference>
<dbReference type="InterPro" id="IPR009875">
    <property type="entry name" value="PilZ_domain"/>
</dbReference>
<protein>
    <submittedName>
        <fullName evidence="2">Flagellar brake protein</fullName>
    </submittedName>
</protein>
<keyword evidence="2" id="KW-0966">Cell projection</keyword>
<sequence length="258" mass="29688">MDNELLEGDFLVLDEQSLAKTVYLFLRHEVIHVVKEDPKGFEEEEIKAQVYSLENECEGEIIKIYKNNLVIAVSVKNIDLFRDYENINIRITNSSCAYECSSKILGLKEEGDKLILVLSTPLIEKKVDRRRFFRINLKFGVRYCILPKGNYNTILDIPKGCFLKIKKALTKDISAGGISILAEDKCEVGDYVLVCLYLPNKFDVLCKILRIDPNYKNGTSSLLCMKYVYIHEIDRDRVAGFVIKNEISRRNKIKKTST</sequence>
<comment type="caution">
    <text evidence="2">The sequence shown here is derived from an EMBL/GenBank/DDBJ whole genome shotgun (WGS) entry which is preliminary data.</text>
</comment>
<keyword evidence="2" id="KW-0282">Flagellum</keyword>
<proteinExistence type="predicted"/>
<organism evidence="2 3">
    <name type="scientific">Candidatus Clostridium radicumherbarum</name>
    <dbReference type="NCBI Taxonomy" id="3381662"/>
    <lineage>
        <taxon>Bacteria</taxon>
        <taxon>Bacillati</taxon>
        <taxon>Bacillota</taxon>
        <taxon>Clostridia</taxon>
        <taxon>Eubacteriales</taxon>
        <taxon>Clostridiaceae</taxon>
        <taxon>Clostridium</taxon>
    </lineage>
</organism>
<name>A0ABW8TTM5_9CLOT</name>
<dbReference type="Proteomes" id="UP001623661">
    <property type="component" value="Unassembled WGS sequence"/>
</dbReference>
<dbReference type="RefSeq" id="WP_406764921.1">
    <property type="nucleotide sequence ID" value="NZ_JBJHZY010000001.1"/>
</dbReference>
<evidence type="ECO:0000313" key="2">
    <source>
        <dbReference type="EMBL" id="MFL0268345.1"/>
    </source>
</evidence>
<reference evidence="2 3" key="1">
    <citation type="submission" date="2024-11" db="EMBL/GenBank/DDBJ databases">
        <authorList>
            <person name="Heng Y.C."/>
            <person name="Lim A.C.H."/>
            <person name="Lee J.K.Y."/>
            <person name="Kittelmann S."/>
        </authorList>
    </citation>
    <scope>NUCLEOTIDE SEQUENCE [LARGE SCALE GENOMIC DNA]</scope>
    <source>
        <strain evidence="2 3">WILCCON 0202</strain>
    </source>
</reference>
<evidence type="ECO:0000259" key="1">
    <source>
        <dbReference type="Pfam" id="PF07238"/>
    </source>
</evidence>
<keyword evidence="2" id="KW-0969">Cilium</keyword>
<dbReference type="Pfam" id="PF07238">
    <property type="entry name" value="PilZ"/>
    <property type="match status" value="1"/>
</dbReference>
<keyword evidence="3" id="KW-1185">Reference proteome</keyword>
<evidence type="ECO:0000313" key="3">
    <source>
        <dbReference type="Proteomes" id="UP001623661"/>
    </source>
</evidence>
<accession>A0ABW8TTM5</accession>